<dbReference type="AlphaFoldDB" id="A0AAW2ZDQ7"/>
<feature type="region of interest" description="Disordered" evidence="1">
    <location>
        <begin position="57"/>
        <end position="93"/>
    </location>
</feature>
<keyword evidence="4" id="KW-1185">Reference proteome</keyword>
<protein>
    <submittedName>
        <fullName evidence="3">FNIP1</fullName>
    </submittedName>
</protein>
<dbReference type="PANTHER" id="PTHR21634:SF9">
    <property type="entry name" value="RE13835P"/>
    <property type="match status" value="1"/>
</dbReference>
<evidence type="ECO:0000313" key="4">
    <source>
        <dbReference type="Proteomes" id="UP001431209"/>
    </source>
</evidence>
<organism evidence="3 4">
    <name type="scientific">Acrasis kona</name>
    <dbReference type="NCBI Taxonomy" id="1008807"/>
    <lineage>
        <taxon>Eukaryota</taxon>
        <taxon>Discoba</taxon>
        <taxon>Heterolobosea</taxon>
        <taxon>Tetramitia</taxon>
        <taxon>Eutetramitia</taxon>
        <taxon>Acrasidae</taxon>
        <taxon>Acrasis</taxon>
    </lineage>
</organism>
<feature type="compositionally biased region" description="Polar residues" evidence="1">
    <location>
        <begin position="57"/>
        <end position="71"/>
    </location>
</feature>
<dbReference type="GO" id="GO:0005737">
    <property type="term" value="C:cytoplasm"/>
    <property type="evidence" value="ECO:0007669"/>
    <property type="project" value="TreeGrafter"/>
</dbReference>
<accession>A0AAW2ZDQ7</accession>
<dbReference type="GO" id="GO:0042030">
    <property type="term" value="F:ATPase inhibitor activity"/>
    <property type="evidence" value="ECO:0007669"/>
    <property type="project" value="TreeGrafter"/>
</dbReference>
<feature type="domain" description="Folliculin-interacting protein C-terminal" evidence="2">
    <location>
        <begin position="310"/>
        <end position="460"/>
    </location>
</feature>
<proteinExistence type="predicted"/>
<name>A0AAW2ZDQ7_9EUKA</name>
<dbReference type="Proteomes" id="UP001431209">
    <property type="component" value="Unassembled WGS sequence"/>
</dbReference>
<dbReference type="PANTHER" id="PTHR21634">
    <property type="entry name" value="RE13835P"/>
    <property type="match status" value="1"/>
</dbReference>
<evidence type="ECO:0000256" key="1">
    <source>
        <dbReference type="SAM" id="MobiDB-lite"/>
    </source>
</evidence>
<gene>
    <name evidence="3" type="ORF">AKO1_004198</name>
</gene>
<dbReference type="InterPro" id="IPR028086">
    <property type="entry name" value="FNIP_C_dom"/>
</dbReference>
<comment type="caution">
    <text evidence="3">The sequence shown here is derived from an EMBL/GenBank/DDBJ whole genome shotgun (WGS) entry which is preliminary data.</text>
</comment>
<evidence type="ECO:0000313" key="3">
    <source>
        <dbReference type="EMBL" id="KAL0487479.1"/>
    </source>
</evidence>
<dbReference type="EMBL" id="JAOPGA020001346">
    <property type="protein sequence ID" value="KAL0487479.1"/>
    <property type="molecule type" value="Genomic_DNA"/>
</dbReference>
<dbReference type="GO" id="GO:0051087">
    <property type="term" value="F:protein-folding chaperone binding"/>
    <property type="evidence" value="ECO:0007669"/>
    <property type="project" value="TreeGrafter"/>
</dbReference>
<sequence>MMTAVLTQHLSWVTKYAREKSKHLHSENTQSHLLAKHLCSIHGAGYWPIHSSNPFPQKPTNINSNSPLSTPHHNHSQQVTSSSPISSDGQSTTTNTLQEIPFIIKKFSRVIVVGSDPAIMRNLLYVISFLMRSEELIEKEYSIIDHQFGSTPITNHLLPDTPVTAPPCNGNSYTNEMFEHVISTMSSDSNLSNGGGSISDMTNSAAMSSLNLGGEEDVTNGSGRRLQRSNTMTDISIPELPRSETFDSKITLCPFQFIEINPHHISTCSSNHNLHITINHGNKTLQQEETNDNVTTAPPPTFINMNQEHAHKHAIKNQYNKFGHALYGDICTWYCGAMVLMALPKSIDFMEQAVSDLKYLQSEIMDGDDRAPQITSLVIVDSDDLLCNVVTCKNSKKQNGGISFQESKSSRFVKETLDTMRSMSSIGLDDEACDVYFDDQLRLLYSKAVAVVELVDALTRDSIKHHLYPHKFENVSDGDFLLLEHHHSSMSSMSMSSFLQQSSMICDVPKLTFKQVASSVQMAVSDIPLLLSIVSTFRADVIERIIKNSNS</sequence>
<reference evidence="3 4" key="1">
    <citation type="submission" date="2024-03" db="EMBL/GenBank/DDBJ databases">
        <title>The Acrasis kona genome and developmental transcriptomes reveal deep origins of eukaryotic multicellular pathways.</title>
        <authorList>
            <person name="Sheikh S."/>
            <person name="Fu C.-J."/>
            <person name="Brown M.W."/>
            <person name="Baldauf S.L."/>
        </authorList>
    </citation>
    <scope>NUCLEOTIDE SEQUENCE [LARGE SCALE GENOMIC DNA]</scope>
    <source>
        <strain evidence="3 4">ATCC MYA-3509</strain>
    </source>
</reference>
<evidence type="ECO:0000259" key="2">
    <source>
        <dbReference type="Pfam" id="PF14638"/>
    </source>
</evidence>
<dbReference type="Pfam" id="PF14638">
    <property type="entry name" value="FNIP_C"/>
    <property type="match status" value="1"/>
</dbReference>
<feature type="compositionally biased region" description="Low complexity" evidence="1">
    <location>
        <begin position="76"/>
        <end position="87"/>
    </location>
</feature>